<protein>
    <submittedName>
        <fullName evidence="1">Uncharacterized protein</fullName>
    </submittedName>
</protein>
<proteinExistence type="predicted"/>
<sequence>MPTTRLSKVFPEELSEDTIHIIVQRPPRDLEFMPKNKRIRITEGWKPYKASNGKSVDLPPSWIGFLESAELEPDPRKAFDYLKNDLQAGDAINIPSMGQVPKDFGIHDQNHKVFVTEQMLELWEDMRGDKD</sequence>
<dbReference type="Proteomes" id="UP000726737">
    <property type="component" value="Unassembled WGS sequence"/>
</dbReference>
<keyword evidence="2" id="KW-1185">Reference proteome</keyword>
<gene>
    <name evidence="1" type="ORF">BG011_003040</name>
</gene>
<evidence type="ECO:0000313" key="1">
    <source>
        <dbReference type="EMBL" id="KAG0244110.1"/>
    </source>
</evidence>
<evidence type="ECO:0000313" key="2">
    <source>
        <dbReference type="Proteomes" id="UP000726737"/>
    </source>
</evidence>
<dbReference type="AlphaFoldDB" id="A0A9P6PGE1"/>
<dbReference type="OrthoDB" id="2303713at2759"/>
<name>A0A9P6PGE1_9FUNG</name>
<feature type="non-terminal residue" evidence="1">
    <location>
        <position position="131"/>
    </location>
</feature>
<reference evidence="1" key="1">
    <citation type="journal article" date="2020" name="Fungal Divers.">
        <title>Resolving the Mortierellaceae phylogeny through synthesis of multi-gene phylogenetics and phylogenomics.</title>
        <authorList>
            <person name="Vandepol N."/>
            <person name="Liber J."/>
            <person name="Desiro A."/>
            <person name="Na H."/>
            <person name="Kennedy M."/>
            <person name="Barry K."/>
            <person name="Grigoriev I.V."/>
            <person name="Miller A.N."/>
            <person name="O'Donnell K."/>
            <person name="Stajich J.E."/>
            <person name="Bonito G."/>
        </authorList>
    </citation>
    <scope>NUCLEOTIDE SEQUENCE</scope>
    <source>
        <strain evidence="1">KOD948</strain>
    </source>
</reference>
<dbReference type="EMBL" id="JAAAJA010002046">
    <property type="protein sequence ID" value="KAG0244110.1"/>
    <property type="molecule type" value="Genomic_DNA"/>
</dbReference>
<organism evidence="1 2">
    <name type="scientific">Mortierella polycephala</name>
    <dbReference type="NCBI Taxonomy" id="41804"/>
    <lineage>
        <taxon>Eukaryota</taxon>
        <taxon>Fungi</taxon>
        <taxon>Fungi incertae sedis</taxon>
        <taxon>Mucoromycota</taxon>
        <taxon>Mortierellomycotina</taxon>
        <taxon>Mortierellomycetes</taxon>
        <taxon>Mortierellales</taxon>
        <taxon>Mortierellaceae</taxon>
        <taxon>Mortierella</taxon>
    </lineage>
</organism>
<accession>A0A9P6PGE1</accession>
<comment type="caution">
    <text evidence="1">The sequence shown here is derived from an EMBL/GenBank/DDBJ whole genome shotgun (WGS) entry which is preliminary data.</text>
</comment>